<dbReference type="InterPro" id="IPR046778">
    <property type="entry name" value="UPF0758_N"/>
</dbReference>
<evidence type="ECO:0000259" key="8">
    <source>
        <dbReference type="PROSITE" id="PS50249"/>
    </source>
</evidence>
<gene>
    <name evidence="9" type="primary">radC</name>
    <name evidence="9" type="ORF">H8S00_08510</name>
</gene>
<evidence type="ECO:0000256" key="1">
    <source>
        <dbReference type="ARBA" id="ARBA00010243"/>
    </source>
</evidence>
<evidence type="ECO:0000256" key="5">
    <source>
        <dbReference type="ARBA" id="ARBA00022833"/>
    </source>
</evidence>
<evidence type="ECO:0000256" key="7">
    <source>
        <dbReference type="RuleBase" id="RU003797"/>
    </source>
</evidence>
<dbReference type="PANTHER" id="PTHR30471:SF3">
    <property type="entry name" value="UPF0758 PROTEIN YEES-RELATED"/>
    <property type="match status" value="1"/>
</dbReference>
<dbReference type="InterPro" id="IPR025657">
    <property type="entry name" value="RadC_JAB"/>
</dbReference>
<dbReference type="PROSITE" id="PS50249">
    <property type="entry name" value="MPN"/>
    <property type="match status" value="1"/>
</dbReference>
<sequence>MNKIKDMPRSERPYEKCFENGPETLSDCELLSVILRTGVKGSSAYDLAKEIITQQGDGTNLLKIMHTTKEELLHIKGVGMVKAVQILCIGELAKRIASMPFVDNVKYDSPKKIAGYYMERLRHLEQETLHVMFLDTKCKLIKSKEITKGTIDRSMISQREIFVEALKCNAVNIVLVHNHPSGEPTPSRDDIRSTKKIKEAGDMVGIRLLDHIIIGDNKFSSLRELKVI</sequence>
<dbReference type="PROSITE" id="PS01302">
    <property type="entry name" value="UPF0758"/>
    <property type="match status" value="1"/>
</dbReference>
<keyword evidence="2" id="KW-0645">Protease</keyword>
<dbReference type="InterPro" id="IPR037518">
    <property type="entry name" value="MPN"/>
</dbReference>
<keyword evidence="10" id="KW-1185">Reference proteome</keyword>
<dbReference type="Pfam" id="PF04002">
    <property type="entry name" value="RadC"/>
    <property type="match status" value="1"/>
</dbReference>
<evidence type="ECO:0000313" key="10">
    <source>
        <dbReference type="Proteomes" id="UP000597877"/>
    </source>
</evidence>
<reference evidence="9 10" key="1">
    <citation type="submission" date="2020-08" db="EMBL/GenBank/DDBJ databases">
        <title>Genome public.</title>
        <authorList>
            <person name="Liu C."/>
            <person name="Sun Q."/>
        </authorList>
    </citation>
    <scope>NUCLEOTIDE SEQUENCE [LARGE SCALE GENOMIC DNA]</scope>
    <source>
        <strain evidence="9 10">BX4</strain>
    </source>
</reference>
<organism evidence="9 10">
    <name type="scientific">Eubacterium segne</name>
    <dbReference type="NCBI Taxonomy" id="2763045"/>
    <lineage>
        <taxon>Bacteria</taxon>
        <taxon>Bacillati</taxon>
        <taxon>Bacillota</taxon>
        <taxon>Clostridia</taxon>
        <taxon>Eubacteriales</taxon>
        <taxon>Eubacteriaceae</taxon>
        <taxon>Eubacterium</taxon>
    </lineage>
</organism>
<protein>
    <submittedName>
        <fullName evidence="9">DNA repair protein RadC</fullName>
    </submittedName>
</protein>
<feature type="domain" description="MPN" evidence="8">
    <location>
        <begin position="106"/>
        <end position="228"/>
    </location>
</feature>
<name>A0ABR7F339_9FIRM</name>
<dbReference type="Proteomes" id="UP000597877">
    <property type="component" value="Unassembled WGS sequence"/>
</dbReference>
<keyword evidence="5" id="KW-0862">Zinc</keyword>
<evidence type="ECO:0000256" key="3">
    <source>
        <dbReference type="ARBA" id="ARBA00022723"/>
    </source>
</evidence>
<comment type="similarity">
    <text evidence="1 7">Belongs to the UPF0758 family.</text>
</comment>
<proteinExistence type="inferred from homology"/>
<dbReference type="NCBIfam" id="NF000642">
    <property type="entry name" value="PRK00024.1"/>
    <property type="match status" value="1"/>
</dbReference>
<dbReference type="InterPro" id="IPR020891">
    <property type="entry name" value="UPF0758_CS"/>
</dbReference>
<dbReference type="EMBL" id="JACOOZ010000005">
    <property type="protein sequence ID" value="MBC5668021.1"/>
    <property type="molecule type" value="Genomic_DNA"/>
</dbReference>
<dbReference type="CDD" id="cd08071">
    <property type="entry name" value="MPN_DUF2466"/>
    <property type="match status" value="1"/>
</dbReference>
<keyword evidence="3" id="KW-0479">Metal-binding</keyword>
<evidence type="ECO:0000313" key="9">
    <source>
        <dbReference type="EMBL" id="MBC5668021.1"/>
    </source>
</evidence>
<keyword evidence="6" id="KW-0482">Metalloprotease</keyword>
<keyword evidence="4" id="KW-0378">Hydrolase</keyword>
<accession>A0ABR7F339</accession>
<dbReference type="RefSeq" id="WP_186840400.1">
    <property type="nucleotide sequence ID" value="NZ_JACOOZ010000005.1"/>
</dbReference>
<dbReference type="Gene3D" id="3.40.140.10">
    <property type="entry name" value="Cytidine Deaminase, domain 2"/>
    <property type="match status" value="1"/>
</dbReference>
<dbReference type="InterPro" id="IPR001405">
    <property type="entry name" value="UPF0758"/>
</dbReference>
<evidence type="ECO:0000256" key="2">
    <source>
        <dbReference type="ARBA" id="ARBA00022670"/>
    </source>
</evidence>
<comment type="caution">
    <text evidence="9">The sequence shown here is derived from an EMBL/GenBank/DDBJ whole genome shotgun (WGS) entry which is preliminary data.</text>
</comment>
<dbReference type="Pfam" id="PF20582">
    <property type="entry name" value="UPF0758_N"/>
    <property type="match status" value="1"/>
</dbReference>
<dbReference type="PANTHER" id="PTHR30471">
    <property type="entry name" value="DNA REPAIR PROTEIN RADC"/>
    <property type="match status" value="1"/>
</dbReference>
<evidence type="ECO:0000256" key="4">
    <source>
        <dbReference type="ARBA" id="ARBA00022801"/>
    </source>
</evidence>
<evidence type="ECO:0000256" key="6">
    <source>
        <dbReference type="ARBA" id="ARBA00023049"/>
    </source>
</evidence>
<dbReference type="NCBIfam" id="TIGR00608">
    <property type="entry name" value="radc"/>
    <property type="match status" value="1"/>
</dbReference>